<feature type="binding site" evidence="8">
    <location>
        <position position="441"/>
    </location>
    <ligand>
        <name>Mn(2+)</name>
        <dbReference type="ChEBI" id="CHEBI:29035"/>
        <label>2</label>
    </ligand>
</feature>
<evidence type="ECO:0000256" key="5">
    <source>
        <dbReference type="ARBA" id="ARBA00023152"/>
    </source>
</evidence>
<keyword evidence="7 8" id="KW-0413">Isomerase</keyword>
<dbReference type="InterPro" id="IPR036646">
    <property type="entry name" value="PGAM_B_sf"/>
</dbReference>
<comment type="subunit">
    <text evidence="8">Monomer.</text>
</comment>
<dbReference type="NCBIfam" id="TIGR01307">
    <property type="entry name" value="pgm_bpd_ind"/>
    <property type="match status" value="1"/>
</dbReference>
<dbReference type="InterPro" id="IPR011258">
    <property type="entry name" value="BPG-indep_PGM_N"/>
</dbReference>
<feature type="binding site" evidence="8">
    <location>
        <position position="404"/>
    </location>
    <ligand>
        <name>Mn(2+)</name>
        <dbReference type="ChEBI" id="CHEBI:29035"/>
        <label>1</label>
    </ligand>
</feature>
<dbReference type="SUPFAM" id="SSF53649">
    <property type="entry name" value="Alkaline phosphatase-like"/>
    <property type="match status" value="1"/>
</dbReference>
<dbReference type="InterPro" id="IPR005995">
    <property type="entry name" value="Pgm_bpd_ind"/>
</dbReference>
<feature type="binding site" evidence="8">
    <location>
        <position position="333"/>
    </location>
    <ligand>
        <name>substrate</name>
    </ligand>
</feature>
<feature type="binding site" evidence="8">
    <location>
        <position position="61"/>
    </location>
    <ligand>
        <name>Mn(2+)</name>
        <dbReference type="ChEBI" id="CHEBI:29035"/>
        <label>2</label>
    </ligand>
</feature>
<evidence type="ECO:0000256" key="8">
    <source>
        <dbReference type="HAMAP-Rule" id="MF_01038"/>
    </source>
</evidence>
<evidence type="ECO:0000256" key="2">
    <source>
        <dbReference type="ARBA" id="ARBA00004798"/>
    </source>
</evidence>
<gene>
    <name evidence="8 12" type="primary">gpmI</name>
    <name evidence="12" type="ORF">MTX78_21920</name>
</gene>
<dbReference type="InterPro" id="IPR017850">
    <property type="entry name" value="Alkaline_phosphatase_core_sf"/>
</dbReference>
<dbReference type="InterPro" id="IPR006124">
    <property type="entry name" value="Metalloenzyme"/>
</dbReference>
<feature type="binding site" evidence="8">
    <location>
        <position position="459"/>
    </location>
    <ligand>
        <name>Mn(2+)</name>
        <dbReference type="ChEBI" id="CHEBI:29035"/>
        <label>1</label>
    </ligand>
</feature>
<evidence type="ECO:0000313" key="13">
    <source>
        <dbReference type="Proteomes" id="UP000831113"/>
    </source>
</evidence>
<feature type="domain" description="Metalloenzyme" evidence="10">
    <location>
        <begin position="3"/>
        <end position="496"/>
    </location>
</feature>
<evidence type="ECO:0000259" key="10">
    <source>
        <dbReference type="Pfam" id="PF01676"/>
    </source>
</evidence>
<dbReference type="RefSeq" id="WP_243798343.1">
    <property type="nucleotide sequence ID" value="NZ_CP094669.1"/>
</dbReference>
<feature type="binding site" evidence="8">
    <location>
        <position position="400"/>
    </location>
    <ligand>
        <name>Mn(2+)</name>
        <dbReference type="ChEBI" id="CHEBI:29035"/>
        <label>1</label>
    </ligand>
</feature>
<comment type="pathway">
    <text evidence="2 8">Carbohydrate degradation; glycolysis; pyruvate from D-glyceraldehyde 3-phosphate: step 3/5.</text>
</comment>
<dbReference type="Gene3D" id="3.40.1450.10">
    <property type="entry name" value="BPG-independent phosphoglycerate mutase, domain B"/>
    <property type="match status" value="1"/>
</dbReference>
<keyword evidence="13" id="KW-1185">Reference proteome</keyword>
<feature type="binding site" evidence="8">
    <location>
        <position position="442"/>
    </location>
    <ligand>
        <name>Mn(2+)</name>
        <dbReference type="ChEBI" id="CHEBI:29035"/>
        <label>2</label>
    </ligand>
</feature>
<dbReference type="Pfam" id="PF06415">
    <property type="entry name" value="iPGM_N"/>
    <property type="match status" value="1"/>
</dbReference>
<keyword evidence="6 8" id="KW-0464">Manganese</keyword>
<evidence type="ECO:0000256" key="1">
    <source>
        <dbReference type="ARBA" id="ARBA00000370"/>
    </source>
</evidence>
<organism evidence="12 13">
    <name type="scientific">Hymenobacter tibetensis</name>
    <dbReference type="NCBI Taxonomy" id="497967"/>
    <lineage>
        <taxon>Bacteria</taxon>
        <taxon>Pseudomonadati</taxon>
        <taxon>Bacteroidota</taxon>
        <taxon>Cytophagia</taxon>
        <taxon>Cytophagales</taxon>
        <taxon>Hymenobacteraceae</taxon>
        <taxon>Hymenobacter</taxon>
    </lineage>
</organism>
<comment type="similarity">
    <text evidence="3 8">Belongs to the BPG-independent phosphoglycerate mutase family.</text>
</comment>
<evidence type="ECO:0000313" key="12">
    <source>
        <dbReference type="EMBL" id="UOG74761.1"/>
    </source>
</evidence>
<dbReference type="Pfam" id="PF01676">
    <property type="entry name" value="Metalloenzyme"/>
    <property type="match status" value="1"/>
</dbReference>
<feature type="binding site" evidence="8">
    <location>
        <begin position="260"/>
        <end position="263"/>
    </location>
    <ligand>
        <name>substrate</name>
    </ligand>
</feature>
<accession>A0ABY4CXG7</accession>
<dbReference type="Gene3D" id="3.40.720.10">
    <property type="entry name" value="Alkaline Phosphatase, subunit A"/>
    <property type="match status" value="1"/>
</dbReference>
<dbReference type="EMBL" id="CP094669">
    <property type="protein sequence ID" value="UOG74761.1"/>
    <property type="molecule type" value="Genomic_DNA"/>
</dbReference>
<comment type="catalytic activity">
    <reaction evidence="1 8">
        <text>(2R)-2-phosphoglycerate = (2R)-3-phosphoglycerate</text>
        <dbReference type="Rhea" id="RHEA:15901"/>
        <dbReference type="ChEBI" id="CHEBI:58272"/>
        <dbReference type="ChEBI" id="CHEBI:58289"/>
        <dbReference type="EC" id="5.4.2.12"/>
    </reaction>
</comment>
<feature type="binding site" evidence="8">
    <location>
        <position position="190"/>
    </location>
    <ligand>
        <name>substrate</name>
    </ligand>
</feature>
<name>A0ABY4CXG7_9BACT</name>
<feature type="binding site" evidence="8">
    <location>
        <position position="122"/>
    </location>
    <ligand>
        <name>substrate</name>
    </ligand>
</feature>
<feature type="domain" description="BPG-independent PGAM N-terminal" evidence="11">
    <location>
        <begin position="81"/>
        <end position="295"/>
    </location>
</feature>
<feature type="active site" description="Phosphoserine intermediate" evidence="8">
    <location>
        <position position="61"/>
    </location>
</feature>
<dbReference type="Proteomes" id="UP000831113">
    <property type="component" value="Chromosome"/>
</dbReference>
<sequence length="516" mass="56352">MNKQVLLVILDGWGLAKNKEVSAVDKAQTPFVDSLFQRFPHSKLQASGEAVGLPDGQMGNSEVGHMNIGAGRVVYQELVRINKAIRERKLGNTPAIEKAFEYARTNNRKVHLMGLLSDGGVHSHIEHLKALCTLAHDADVHKVFIHAFTDGRDTDPKGGVAYVNDLEQHLQHGASGRIASIVGRYYAMDRDNRWERVKVAYDLLVNGKGTPSQNLIQSMQDSYKEGVTDEFLKPIVKVGADGLPLATIEEGDVVICFNFRTDRGREITQALTQQDFHAFQMHRLNLHYLTMTNYDATFVGVTPVFEKDNLENTLGAVLEANGKKQIRIAETEKYPHVTFFFSGGRETEFVGETRIMRPSPKVATYDLQPEMSAADLRDALVPELQAKSADFVVLNFANPDMVGHTGVFEAVVKAVETVDACAKAVIEKALASNYACIVIADHGNAEFMMNPDGSPNTAHTTNLVPCILADSDYHGTLSDGKLGDIAPTVLALMGLAQPADMKGVSLLQPGGVATRA</sequence>
<feature type="binding site" evidence="8">
    <location>
        <begin position="152"/>
        <end position="153"/>
    </location>
    <ligand>
        <name>substrate</name>
    </ligand>
</feature>
<dbReference type="PIRSF" id="PIRSF001492">
    <property type="entry name" value="IPGAM"/>
    <property type="match status" value="1"/>
</dbReference>
<dbReference type="GO" id="GO:0004619">
    <property type="term" value="F:phosphoglycerate mutase activity"/>
    <property type="evidence" value="ECO:0007669"/>
    <property type="project" value="UniProtKB-EC"/>
</dbReference>
<proteinExistence type="inferred from homology"/>
<dbReference type="HAMAP" id="MF_01038">
    <property type="entry name" value="GpmI"/>
    <property type="match status" value="1"/>
</dbReference>
<dbReference type="SUPFAM" id="SSF64158">
    <property type="entry name" value="2,3-Bisphosphoglycerate-independent phosphoglycerate mutase, substrate-binding domain"/>
    <property type="match status" value="1"/>
</dbReference>
<evidence type="ECO:0000256" key="7">
    <source>
        <dbReference type="ARBA" id="ARBA00023235"/>
    </source>
</evidence>
<evidence type="ECO:0000256" key="6">
    <source>
        <dbReference type="ARBA" id="ARBA00023211"/>
    </source>
</evidence>
<feature type="binding site" evidence="8">
    <location>
        <position position="11"/>
    </location>
    <ligand>
        <name>Mn(2+)</name>
        <dbReference type="ChEBI" id="CHEBI:29035"/>
        <label>2</label>
    </ligand>
</feature>
<keyword evidence="4 8" id="KW-0479">Metal-binding</keyword>
<dbReference type="EC" id="5.4.2.12" evidence="8 9"/>
<keyword evidence="5 8" id="KW-0324">Glycolysis</keyword>
<comment type="function">
    <text evidence="8">Catalyzes the interconversion of 2-phosphoglycerate and 3-phosphoglycerate.</text>
</comment>
<evidence type="ECO:0000256" key="9">
    <source>
        <dbReference type="NCBIfam" id="TIGR01307"/>
    </source>
</evidence>
<feature type="binding site" evidence="8">
    <location>
        <position position="184"/>
    </location>
    <ligand>
        <name>substrate</name>
    </ligand>
</feature>
<dbReference type="CDD" id="cd16010">
    <property type="entry name" value="iPGM"/>
    <property type="match status" value="1"/>
</dbReference>
<evidence type="ECO:0000256" key="3">
    <source>
        <dbReference type="ARBA" id="ARBA00008819"/>
    </source>
</evidence>
<evidence type="ECO:0000256" key="4">
    <source>
        <dbReference type="ARBA" id="ARBA00022723"/>
    </source>
</evidence>
<dbReference type="PANTHER" id="PTHR31637:SF0">
    <property type="entry name" value="2,3-BISPHOSPHOGLYCERATE-INDEPENDENT PHOSPHOGLYCERATE MUTASE"/>
    <property type="match status" value="1"/>
</dbReference>
<protein>
    <recommendedName>
        <fullName evidence="8 9">2,3-bisphosphoglycerate-independent phosphoglycerate mutase</fullName>
        <shortName evidence="8">BPG-independent PGAM</shortName>
        <shortName evidence="8">Phosphoglyceromutase</shortName>
        <shortName evidence="8">iPGM</shortName>
        <ecNumber evidence="8 9">5.4.2.12</ecNumber>
    </recommendedName>
</protein>
<evidence type="ECO:0000259" key="11">
    <source>
        <dbReference type="Pfam" id="PF06415"/>
    </source>
</evidence>
<comment type="cofactor">
    <cofactor evidence="8">
        <name>Mn(2+)</name>
        <dbReference type="ChEBI" id="CHEBI:29035"/>
    </cofactor>
    <text evidence="8">Binds 2 manganese ions per subunit.</text>
</comment>
<reference evidence="12 13" key="1">
    <citation type="submission" date="2022-03" db="EMBL/GenBank/DDBJ databases">
        <title>Hymenobactersp. isolated from the air.</title>
        <authorList>
            <person name="Won M."/>
            <person name="Kwon S.-W."/>
        </authorList>
    </citation>
    <scope>NUCLEOTIDE SEQUENCE [LARGE SCALE GENOMIC DNA]</scope>
    <source>
        <strain evidence="12 13">KACC 21982</strain>
    </source>
</reference>
<dbReference type="PANTHER" id="PTHR31637">
    <property type="entry name" value="2,3-BISPHOSPHOGLYCERATE-INDEPENDENT PHOSPHOGLYCERATE MUTASE"/>
    <property type="match status" value="1"/>
</dbReference>